<feature type="domain" description="Furin-like cysteine-rich" evidence="5">
    <location>
        <begin position="197"/>
        <end position="263"/>
    </location>
</feature>
<dbReference type="InterPro" id="IPR006211">
    <property type="entry name" value="Furin-like_Cys-rich_dom"/>
</dbReference>
<protein>
    <submittedName>
        <fullName evidence="8">Epidermal growth factor receptor-like isoform X1</fullName>
    </submittedName>
</protein>
<dbReference type="SUPFAM" id="SSF52058">
    <property type="entry name" value="L domain-like"/>
    <property type="match status" value="1"/>
</dbReference>
<dbReference type="GeneID" id="106475397"/>
<evidence type="ECO:0000256" key="4">
    <source>
        <dbReference type="SAM" id="SignalP"/>
    </source>
</evidence>
<reference evidence="8" key="1">
    <citation type="submission" date="2025-08" db="UniProtKB">
        <authorList>
            <consortium name="RefSeq"/>
        </authorList>
    </citation>
    <scope>IDENTIFICATION</scope>
    <source>
        <tissue evidence="8">Muscle</tissue>
    </source>
</reference>
<keyword evidence="7" id="KW-1185">Reference proteome</keyword>
<keyword evidence="2" id="KW-0808">Transferase</keyword>
<proteinExistence type="predicted"/>
<evidence type="ECO:0000259" key="5">
    <source>
        <dbReference type="Pfam" id="PF00757"/>
    </source>
</evidence>
<dbReference type="InterPro" id="IPR000494">
    <property type="entry name" value="Rcpt_L-dom"/>
</dbReference>
<evidence type="ECO:0000259" key="6">
    <source>
        <dbReference type="Pfam" id="PF01030"/>
    </source>
</evidence>
<evidence type="ECO:0000256" key="3">
    <source>
        <dbReference type="ARBA" id="ARBA00023180"/>
    </source>
</evidence>
<name>A0ABM1RV11_LIMPO</name>
<keyword evidence="4" id="KW-0732">Signal</keyword>
<organism evidence="7 8">
    <name type="scientific">Limulus polyphemus</name>
    <name type="common">Atlantic horseshoe crab</name>
    <dbReference type="NCBI Taxonomy" id="6850"/>
    <lineage>
        <taxon>Eukaryota</taxon>
        <taxon>Metazoa</taxon>
        <taxon>Ecdysozoa</taxon>
        <taxon>Arthropoda</taxon>
        <taxon>Chelicerata</taxon>
        <taxon>Merostomata</taxon>
        <taxon>Xiphosura</taxon>
        <taxon>Limulidae</taxon>
        <taxon>Limulus</taxon>
    </lineage>
</organism>
<sequence>MIKSVQKIICLCLIIELVLLHFTTTGSREDTVPNREIICTGTESHMSVPSNRQKHYQNIRDRYTNCTYIDGNLELTWLEDENLDLSFLHNIREVTGYILISYVKVRRVVLPRLMIIRGRNQFKVQKQPTGFALIVSYNNIKTLEMPSLREILSGSVGFFNNHNLCHIRSIQWQELLSGSDAVFTYVYNLTLGEWKCPPCDQSCVSGCWAEGPHNCQKFSKINCSLQCYKGRCFGLNPRECCHLFCAGGCVGPKQSDCLVCYKLS</sequence>
<dbReference type="InterPro" id="IPR036941">
    <property type="entry name" value="Rcpt_L-dom_sf"/>
</dbReference>
<evidence type="ECO:0000256" key="2">
    <source>
        <dbReference type="ARBA" id="ARBA00023137"/>
    </source>
</evidence>
<keyword evidence="3" id="KW-0325">Glycoprotein</keyword>
<evidence type="ECO:0000313" key="7">
    <source>
        <dbReference type="Proteomes" id="UP000694941"/>
    </source>
</evidence>
<feature type="chain" id="PRO_5045197300" evidence="4">
    <location>
        <begin position="26"/>
        <end position="264"/>
    </location>
</feature>
<comment type="subcellular location">
    <subcellularLocation>
        <location evidence="1">Membrane</location>
        <topology evidence="1">Single-pass type I membrane protein</topology>
    </subcellularLocation>
</comment>
<keyword evidence="2" id="KW-0418">Kinase</keyword>
<evidence type="ECO:0000256" key="1">
    <source>
        <dbReference type="ARBA" id="ARBA00004479"/>
    </source>
</evidence>
<gene>
    <name evidence="8" type="primary">LOC106475397</name>
</gene>
<dbReference type="Pfam" id="PF00757">
    <property type="entry name" value="Furin-like"/>
    <property type="match status" value="1"/>
</dbReference>
<evidence type="ECO:0000313" key="8">
    <source>
        <dbReference type="RefSeq" id="XP_022235216.1"/>
    </source>
</evidence>
<feature type="signal peptide" evidence="4">
    <location>
        <begin position="1"/>
        <end position="25"/>
    </location>
</feature>
<feature type="domain" description="Receptor L-domain" evidence="6">
    <location>
        <begin position="65"/>
        <end position="175"/>
    </location>
</feature>
<dbReference type="RefSeq" id="XP_022235216.1">
    <property type="nucleotide sequence ID" value="XM_022379508.1"/>
</dbReference>
<dbReference type="Gene3D" id="2.10.220.10">
    <property type="entry name" value="Hormone Receptor, Insulin-like Growth Factor Receptor 1, Chain A, domain 2"/>
    <property type="match status" value="1"/>
</dbReference>
<dbReference type="Gene3D" id="3.80.20.20">
    <property type="entry name" value="Receptor L-domain"/>
    <property type="match status" value="1"/>
</dbReference>
<accession>A0ABM1RV11</accession>
<dbReference type="Pfam" id="PF01030">
    <property type="entry name" value="Recep_L_domain"/>
    <property type="match status" value="1"/>
</dbReference>
<keyword evidence="2" id="KW-0829">Tyrosine-protein kinase</keyword>
<dbReference type="Proteomes" id="UP000694941">
    <property type="component" value="Unplaced"/>
</dbReference>